<reference evidence="2 3" key="1">
    <citation type="submission" date="2021-03" db="EMBL/GenBank/DDBJ databases">
        <authorList>
            <person name="King G.J."/>
            <person name="Bancroft I."/>
            <person name="Baten A."/>
            <person name="Bloomfield J."/>
            <person name="Borpatragohain P."/>
            <person name="He Z."/>
            <person name="Irish N."/>
            <person name="Irwin J."/>
            <person name="Liu K."/>
            <person name="Mauleon R.P."/>
            <person name="Moore J."/>
            <person name="Morris R."/>
            <person name="Ostergaard L."/>
            <person name="Wang B."/>
            <person name="Wells R."/>
        </authorList>
    </citation>
    <scope>NUCLEOTIDE SEQUENCE [LARGE SCALE GENOMIC DNA]</scope>
    <source>
        <strain evidence="2">R-o-18</strain>
        <tissue evidence="2">Leaf</tissue>
    </source>
</reference>
<dbReference type="PANTHER" id="PTHR31170:SF9">
    <property type="entry name" value="PROTEIN, PUTATIVE (DUF247)-RELATED"/>
    <property type="match status" value="1"/>
</dbReference>
<evidence type="ECO:0000313" key="2">
    <source>
        <dbReference type="EMBL" id="KAG5393959.1"/>
    </source>
</evidence>
<accession>A0ABQ7M8N8</accession>
<evidence type="ECO:0000313" key="3">
    <source>
        <dbReference type="Proteomes" id="UP000823674"/>
    </source>
</evidence>
<comment type="caution">
    <text evidence="2">The sequence shown here is derived from an EMBL/GenBank/DDBJ whole genome shotgun (WGS) entry which is preliminary data.</text>
</comment>
<evidence type="ECO:0000256" key="1">
    <source>
        <dbReference type="SAM" id="Phobius"/>
    </source>
</evidence>
<dbReference type="Proteomes" id="UP000823674">
    <property type="component" value="Chromosome A06"/>
</dbReference>
<sequence>MHRGMWRYPRNPYCCIYRVPNSIREVNPEAYTPQLVLIGPLHHSLKSQALKAIDLGDDITFTKSMAYLNMDECKKNYLADFAARFEGEMIIDGFKRMIEEEEETIRESYSESTAWIQSPEFVEMVLHDSVFIIEFTLRVTKGEWEIGDPLFDGICLLSTIINDLIMLENQLPYFILEYLFDPIVPRISQNQTFRELIINFFGYQGKIDKDSEFINFTDLSRLVSVETLPNHETLESKPMEHMYNTDKLDSGGVKFEAVGEEFSEELSLNVRFENGCLVMPSLMVVDKLELTLRNIMALEQCHYPFNSYVCSYINFLDQLIDTDRDVELLVEKGIIQNWLGQPASVAQMVNKLGLGISVDGSYYSDLAVEVNTYHRNPVNRSKAVLKRVYFGNLWIGTATIAATFLLVMTLIQTVASDIKLPRKMHRGMWRYPRNPYCCIYRVPNSIREVNPEAYTPQLVLIGPLHHSLKSQALKAIDLGDDITFTKSMAYLNMDECKKNYLADFAARFEGEMIIDGFKRMIEEEEETIRESYSESTAWIQSPEFVEMVLHDSVFIIEFTLRVTKGEWEIGDPLFDGICLLSTIINDLIMLENQLPYFILEYLFDPIVPRISQNQTFRELIINFFGYQGKIDKDSEFINFTDLSRLVSVETLPNHETLESKPMEHMYNTDKLDSGGVKFEAVGEEFSEELSLNVRFENGCLVMPSLMVVDKLELTLRNIMALEQCHYPFNSYVCSYINFLDQLIDTDRDVELLVEKGIIQNWLGQPASVAQMVNKLGLGISVDGSYYSDLAVEVNTYHRNPVNRSKAVLKRVYFGNLWIGTATIAATFLLVMTLIQTVASLIQVKQNAS</sequence>
<feature type="transmembrane region" description="Helical" evidence="1">
    <location>
        <begin position="812"/>
        <end position="834"/>
    </location>
</feature>
<dbReference type="Pfam" id="PF03140">
    <property type="entry name" value="DUF247"/>
    <property type="match status" value="2"/>
</dbReference>
<keyword evidence="1" id="KW-0812">Transmembrane</keyword>
<keyword evidence="3" id="KW-1185">Reference proteome</keyword>
<keyword evidence="1" id="KW-0472">Membrane</keyword>
<dbReference type="InterPro" id="IPR004158">
    <property type="entry name" value="DUF247_pln"/>
</dbReference>
<feature type="transmembrane region" description="Helical" evidence="1">
    <location>
        <begin position="389"/>
        <end position="411"/>
    </location>
</feature>
<proteinExistence type="predicted"/>
<dbReference type="EMBL" id="JADBGQ010000006">
    <property type="protein sequence ID" value="KAG5393959.1"/>
    <property type="molecule type" value="Genomic_DNA"/>
</dbReference>
<protein>
    <submittedName>
        <fullName evidence="2">Uncharacterized protein</fullName>
    </submittedName>
</protein>
<name>A0ABQ7M8N8_BRACM</name>
<dbReference type="PANTHER" id="PTHR31170">
    <property type="entry name" value="BNAC04G53230D PROTEIN"/>
    <property type="match status" value="1"/>
</dbReference>
<organism evidence="2 3">
    <name type="scientific">Brassica rapa subsp. trilocularis</name>
    <dbReference type="NCBI Taxonomy" id="1813537"/>
    <lineage>
        <taxon>Eukaryota</taxon>
        <taxon>Viridiplantae</taxon>
        <taxon>Streptophyta</taxon>
        <taxon>Embryophyta</taxon>
        <taxon>Tracheophyta</taxon>
        <taxon>Spermatophyta</taxon>
        <taxon>Magnoliopsida</taxon>
        <taxon>eudicotyledons</taxon>
        <taxon>Gunneridae</taxon>
        <taxon>Pentapetalae</taxon>
        <taxon>rosids</taxon>
        <taxon>malvids</taxon>
        <taxon>Brassicales</taxon>
        <taxon>Brassicaceae</taxon>
        <taxon>Brassiceae</taxon>
        <taxon>Brassica</taxon>
    </lineage>
</organism>
<keyword evidence="1" id="KW-1133">Transmembrane helix</keyword>
<gene>
    <name evidence="2" type="primary">A06g507340.1_BraROA</name>
    <name evidence="2" type="ORF">IGI04_023922</name>
</gene>